<organism evidence="1 2">
    <name type="scientific">Trifolium medium</name>
    <dbReference type="NCBI Taxonomy" id="97028"/>
    <lineage>
        <taxon>Eukaryota</taxon>
        <taxon>Viridiplantae</taxon>
        <taxon>Streptophyta</taxon>
        <taxon>Embryophyta</taxon>
        <taxon>Tracheophyta</taxon>
        <taxon>Spermatophyta</taxon>
        <taxon>Magnoliopsida</taxon>
        <taxon>eudicotyledons</taxon>
        <taxon>Gunneridae</taxon>
        <taxon>Pentapetalae</taxon>
        <taxon>rosids</taxon>
        <taxon>fabids</taxon>
        <taxon>Fabales</taxon>
        <taxon>Fabaceae</taxon>
        <taxon>Papilionoideae</taxon>
        <taxon>50 kb inversion clade</taxon>
        <taxon>NPAAA clade</taxon>
        <taxon>Hologalegina</taxon>
        <taxon>IRL clade</taxon>
        <taxon>Trifolieae</taxon>
        <taxon>Trifolium</taxon>
    </lineage>
</organism>
<dbReference type="EMBL" id="LXQA010044186">
    <property type="protein sequence ID" value="MCI00771.1"/>
    <property type="molecule type" value="Genomic_DNA"/>
</dbReference>
<proteinExistence type="predicted"/>
<comment type="caution">
    <text evidence="1">The sequence shown here is derived from an EMBL/GenBank/DDBJ whole genome shotgun (WGS) entry which is preliminary data.</text>
</comment>
<evidence type="ECO:0000313" key="1">
    <source>
        <dbReference type="EMBL" id="MCI00771.1"/>
    </source>
</evidence>
<reference evidence="1 2" key="1">
    <citation type="journal article" date="2018" name="Front. Plant Sci.">
        <title>Red Clover (Trifolium pratense) and Zigzag Clover (T. medium) - A Picture of Genomic Similarities and Differences.</title>
        <authorList>
            <person name="Dluhosova J."/>
            <person name="Istvanek J."/>
            <person name="Nedelnik J."/>
            <person name="Repkova J."/>
        </authorList>
    </citation>
    <scope>NUCLEOTIDE SEQUENCE [LARGE SCALE GENOMIC DNA]</scope>
    <source>
        <strain evidence="2">cv. 10/8</strain>
        <tissue evidence="1">Leaf</tissue>
    </source>
</reference>
<name>A0A392NLR1_9FABA</name>
<keyword evidence="2" id="KW-1185">Reference proteome</keyword>
<dbReference type="AlphaFoldDB" id="A0A392NLR1"/>
<sequence>MGNVGNDDIGFSEAGLETILPLMGFEDMDDVDDEVFDAWG</sequence>
<accession>A0A392NLR1</accession>
<protein>
    <submittedName>
        <fullName evidence="1">Uncharacterized protein</fullName>
    </submittedName>
</protein>
<dbReference type="Proteomes" id="UP000265520">
    <property type="component" value="Unassembled WGS sequence"/>
</dbReference>
<evidence type="ECO:0000313" key="2">
    <source>
        <dbReference type="Proteomes" id="UP000265520"/>
    </source>
</evidence>